<name>A0A7X9XAD0_9BACT</name>
<accession>A0A7X9XAD0</accession>
<feature type="coiled-coil region" evidence="1">
    <location>
        <begin position="318"/>
        <end position="345"/>
    </location>
</feature>
<evidence type="ECO:0000313" key="3">
    <source>
        <dbReference type="Proteomes" id="UP000576082"/>
    </source>
</evidence>
<dbReference type="EMBL" id="JABANE010000043">
    <property type="protein sequence ID" value="NME69521.1"/>
    <property type="molecule type" value="Genomic_DNA"/>
</dbReference>
<dbReference type="RefSeq" id="WP_169657795.1">
    <property type="nucleotide sequence ID" value="NZ_JABANE010000043.1"/>
</dbReference>
<gene>
    <name evidence="2" type="ORF">HHU12_16205</name>
</gene>
<keyword evidence="1" id="KW-0175">Coiled coil</keyword>
<evidence type="ECO:0000256" key="1">
    <source>
        <dbReference type="SAM" id="Coils"/>
    </source>
</evidence>
<comment type="caution">
    <text evidence="2">The sequence shown here is derived from an EMBL/GenBank/DDBJ whole genome shotgun (WGS) entry which is preliminary data.</text>
</comment>
<sequence>MNVLSHLPKLTNTLQSLTTPLSDVDFEVVNNQIFDTPYKKNLPVFDDNLFIDLSANSSFKINVFNSSDDFEENENVILNENHPYKKLISNHAIIEYLIEGHLKGNANSSASKYFSLEAEGKQDITINWCKVHPNHKSTVETIANEVHSLKEIFTECKNSNFWNSFDEHEGVGFSLNGEFKGALSIDLVEVLSSILAPVFALTSCGQSNAFNVGASSEIGFSFSKKDAFNCFIKKTDDRFHITLNKQKKSSKGIGLSASVGISLAPKAIEQIESIIDDYIIDYLGDSIEKVKEKIQNNAEDIYVQAILQKIDIPALTPIEEIIDFFDDYEEKVQKAKEKVMLLLKMKLELGLEYSYRKSVMESSMLDAYVSSDILTKHISSLLKLDISDLIQEKSIEVNRYMSGKGLEISKSLSVGLKLGNWSVGRKVSHNETFIDLKHGRDVIEREVAYGLEKSISSDLSGNRNASFNLVLDIETPTPKENLSYDDLDYSLTLQNTFEDERVQDKDQKGIQRYLFSSVIWGIIEEEEYQLIIDAIWNEINASSYYKIETVFHVPPIVLKDLLLALGQKVTIEDFSKSLAVAVLPTKKVEKSNYSDNRKAFYGPLLSNMVQKQSIDSLLNSPYYKKENRTWRNKDRFINRYNPDSFFDRYKATLLSFKILNTYFDQNVPLPKELVNSPLDQVFDRMKEVFTKTSSGKRRNNGFEERWFGHLLYSTAEQHLPDKAELIERSMVIKYEKGGIEHSIIIG</sequence>
<keyword evidence="3" id="KW-1185">Reference proteome</keyword>
<organism evidence="2 3">
    <name type="scientific">Flammeovirga aprica JL-4</name>
    <dbReference type="NCBI Taxonomy" id="694437"/>
    <lineage>
        <taxon>Bacteria</taxon>
        <taxon>Pseudomonadati</taxon>
        <taxon>Bacteroidota</taxon>
        <taxon>Cytophagia</taxon>
        <taxon>Cytophagales</taxon>
        <taxon>Flammeovirgaceae</taxon>
        <taxon>Flammeovirga</taxon>
    </lineage>
</organism>
<reference evidence="2 3" key="1">
    <citation type="submission" date="2020-04" db="EMBL/GenBank/DDBJ databases">
        <title>Flammeovirga sp. SR4, a novel species isolated from seawater.</title>
        <authorList>
            <person name="Wang X."/>
        </authorList>
    </citation>
    <scope>NUCLEOTIDE SEQUENCE [LARGE SCALE GENOMIC DNA]</scope>
    <source>
        <strain evidence="2 3">ATCC 23126</strain>
    </source>
</reference>
<evidence type="ECO:0000313" key="2">
    <source>
        <dbReference type="EMBL" id="NME69521.1"/>
    </source>
</evidence>
<proteinExistence type="predicted"/>
<dbReference type="AlphaFoldDB" id="A0A7X9XAD0"/>
<dbReference type="Proteomes" id="UP000576082">
    <property type="component" value="Unassembled WGS sequence"/>
</dbReference>
<protein>
    <submittedName>
        <fullName evidence="2">Uncharacterized protein</fullName>
    </submittedName>
</protein>